<sequence>MVASNNGMEKNEKNEYYQKFMLLTIILSFTTTLVFKIKQLDFEICCSSLSLGFFGTICIIGYFVFIKGDYQNYFEYQFKEVENCKINNIELANFDDHEIFAAISVQIEIENQQYLTYACASNNLDSDSMWGKELKYSPVKFYGQAMPCGLHHKVLEVDLDIIQNQYYKNILEIQDIEYGKGHGHRQLQYVDNSYVKQCEFAQEFTKIKLPSWNNRQYQQNNDIEFENMYQEHQQE</sequence>
<keyword evidence="3" id="KW-1185">Reference proteome</keyword>
<evidence type="ECO:0000256" key="1">
    <source>
        <dbReference type="SAM" id="Phobius"/>
    </source>
</evidence>
<feature type="transmembrane region" description="Helical" evidence="1">
    <location>
        <begin position="20"/>
        <end position="37"/>
    </location>
</feature>
<evidence type="ECO:0008006" key="4">
    <source>
        <dbReference type="Google" id="ProtNLM"/>
    </source>
</evidence>
<dbReference type="AlphaFoldDB" id="A0A0V0QJ76"/>
<keyword evidence="1" id="KW-0472">Membrane</keyword>
<proteinExistence type="predicted"/>
<reference evidence="2 3" key="1">
    <citation type="journal article" date="2015" name="Sci. Rep.">
        <title>Genome of the facultative scuticociliatosis pathogen Pseudocohnilembus persalinus provides insight into its virulence through horizontal gene transfer.</title>
        <authorList>
            <person name="Xiong J."/>
            <person name="Wang G."/>
            <person name="Cheng J."/>
            <person name="Tian M."/>
            <person name="Pan X."/>
            <person name="Warren A."/>
            <person name="Jiang C."/>
            <person name="Yuan D."/>
            <person name="Miao W."/>
        </authorList>
    </citation>
    <scope>NUCLEOTIDE SEQUENCE [LARGE SCALE GENOMIC DNA]</scope>
    <source>
        <strain evidence="2">36N120E</strain>
    </source>
</reference>
<dbReference type="Proteomes" id="UP000054937">
    <property type="component" value="Unassembled WGS sequence"/>
</dbReference>
<organism evidence="2 3">
    <name type="scientific">Pseudocohnilembus persalinus</name>
    <name type="common">Ciliate</name>
    <dbReference type="NCBI Taxonomy" id="266149"/>
    <lineage>
        <taxon>Eukaryota</taxon>
        <taxon>Sar</taxon>
        <taxon>Alveolata</taxon>
        <taxon>Ciliophora</taxon>
        <taxon>Intramacronucleata</taxon>
        <taxon>Oligohymenophorea</taxon>
        <taxon>Scuticociliatia</taxon>
        <taxon>Philasterida</taxon>
        <taxon>Pseudocohnilembidae</taxon>
        <taxon>Pseudocohnilembus</taxon>
    </lineage>
</organism>
<protein>
    <recommendedName>
        <fullName evidence="4">Transmembrane protein</fullName>
    </recommendedName>
</protein>
<name>A0A0V0QJ76_PSEPJ</name>
<accession>A0A0V0QJ76</accession>
<gene>
    <name evidence="2" type="ORF">PPERSA_04892</name>
</gene>
<keyword evidence="1" id="KW-0812">Transmembrane</keyword>
<evidence type="ECO:0000313" key="3">
    <source>
        <dbReference type="Proteomes" id="UP000054937"/>
    </source>
</evidence>
<feature type="transmembrane region" description="Helical" evidence="1">
    <location>
        <begin position="44"/>
        <end position="65"/>
    </location>
</feature>
<dbReference type="EMBL" id="LDAU01000156">
    <property type="protein sequence ID" value="KRX02270.1"/>
    <property type="molecule type" value="Genomic_DNA"/>
</dbReference>
<keyword evidence="1" id="KW-1133">Transmembrane helix</keyword>
<dbReference type="InParanoid" id="A0A0V0QJ76"/>
<comment type="caution">
    <text evidence="2">The sequence shown here is derived from an EMBL/GenBank/DDBJ whole genome shotgun (WGS) entry which is preliminary data.</text>
</comment>
<evidence type="ECO:0000313" key="2">
    <source>
        <dbReference type="EMBL" id="KRX02270.1"/>
    </source>
</evidence>